<proteinExistence type="predicted"/>
<dbReference type="Proteomes" id="UP000274822">
    <property type="component" value="Unassembled WGS sequence"/>
</dbReference>
<evidence type="ECO:0000313" key="2">
    <source>
        <dbReference type="EMBL" id="RUS24940.1"/>
    </source>
</evidence>
<reference evidence="2 3" key="1">
    <citation type="journal article" date="2018" name="New Phytol.">
        <title>Phylogenomics of Endogonaceae and evolution of mycorrhizas within Mucoromycota.</title>
        <authorList>
            <person name="Chang Y."/>
            <person name="Desiro A."/>
            <person name="Na H."/>
            <person name="Sandor L."/>
            <person name="Lipzen A."/>
            <person name="Clum A."/>
            <person name="Barry K."/>
            <person name="Grigoriev I.V."/>
            <person name="Martin F.M."/>
            <person name="Stajich J.E."/>
            <person name="Smith M.E."/>
            <person name="Bonito G."/>
            <person name="Spatafora J.W."/>
        </authorList>
    </citation>
    <scope>NUCLEOTIDE SEQUENCE [LARGE SCALE GENOMIC DNA]</scope>
    <source>
        <strain evidence="2 3">AD002</strain>
    </source>
</reference>
<gene>
    <name evidence="2" type="ORF">BC938DRAFT_472847</name>
</gene>
<sequence>MTRILETNSIKVTFAGEIRAYVKDQTVISLCQAGRDDPCQEEPLDAERNMQNQDCRLDCWILMRITAAAPKERAVNTKSCIKSQNAEMSCKKEQSAKRRTQRTQHLLLPQHNHKRKQTTKYKILNYNQIDSQPDMLLTRSILFLAVAGLAFAAPAPPQDYAATAYTGEPATPPFLAEKAGVPPTDTYSQLEPDTSESSAESLGDFEPQMWGWRNWRRSMYWSPYRMYGSPYRMYRSPFYNYFYGGPMMMPGGFIPFSEPNDAFAQSVPDKQHDLAPQSMESSHAGPLMKRDVQDFQVQEVPSDDPYAFKKRDLTEVEAQQGLTPGISSKRTVVITRKFVKPYTPQPYMPQPYMPQPYMPQPYMPQPYTPQPYMPQPYMPQPYVPSGEMCRGPNRYANWEYCSKFYGPGRERDFYQKTTVRTGRNV</sequence>
<protein>
    <submittedName>
        <fullName evidence="2">Uncharacterized protein</fullName>
    </submittedName>
</protein>
<feature type="compositionally biased region" description="Polar residues" evidence="1">
    <location>
        <begin position="185"/>
        <end position="200"/>
    </location>
</feature>
<dbReference type="AlphaFoldDB" id="A0A433Q595"/>
<accession>A0A433Q595</accession>
<feature type="region of interest" description="Disordered" evidence="1">
    <location>
        <begin position="173"/>
        <end position="202"/>
    </location>
</feature>
<evidence type="ECO:0000256" key="1">
    <source>
        <dbReference type="SAM" id="MobiDB-lite"/>
    </source>
</evidence>
<dbReference type="EMBL" id="RBNJ01014498">
    <property type="protein sequence ID" value="RUS24940.1"/>
    <property type="molecule type" value="Genomic_DNA"/>
</dbReference>
<keyword evidence="3" id="KW-1185">Reference proteome</keyword>
<evidence type="ECO:0000313" key="3">
    <source>
        <dbReference type="Proteomes" id="UP000274822"/>
    </source>
</evidence>
<comment type="caution">
    <text evidence="2">The sequence shown here is derived from an EMBL/GenBank/DDBJ whole genome shotgun (WGS) entry which is preliminary data.</text>
</comment>
<organism evidence="2 3">
    <name type="scientific">Jimgerdemannia flammicorona</name>
    <dbReference type="NCBI Taxonomy" id="994334"/>
    <lineage>
        <taxon>Eukaryota</taxon>
        <taxon>Fungi</taxon>
        <taxon>Fungi incertae sedis</taxon>
        <taxon>Mucoromycota</taxon>
        <taxon>Mucoromycotina</taxon>
        <taxon>Endogonomycetes</taxon>
        <taxon>Endogonales</taxon>
        <taxon>Endogonaceae</taxon>
        <taxon>Jimgerdemannia</taxon>
    </lineage>
</organism>
<name>A0A433Q595_9FUNG</name>